<comment type="caution">
    <text evidence="2">The sequence shown here is derived from an EMBL/GenBank/DDBJ whole genome shotgun (WGS) entry which is preliminary data.</text>
</comment>
<keyword evidence="1" id="KW-0472">Membrane</keyword>
<feature type="transmembrane region" description="Helical" evidence="1">
    <location>
        <begin position="65"/>
        <end position="85"/>
    </location>
</feature>
<reference evidence="3" key="1">
    <citation type="submission" date="2023-06" db="EMBL/GenBank/DDBJ databases">
        <title>Identification and characterization of horizontal gene transfer across gut microbiota members of farm animals based on homology search.</title>
        <authorList>
            <person name="Zeman M."/>
            <person name="Kubasova T."/>
            <person name="Jahodarova E."/>
            <person name="Nykrynova M."/>
            <person name="Rychlik I."/>
        </authorList>
    </citation>
    <scope>NUCLEOTIDE SEQUENCE [LARGE SCALE GENOMIC DNA]</scope>
    <source>
        <strain evidence="3">154_Feed</strain>
    </source>
</reference>
<sequence length="297" mass="32990">MDLDDILDGLRADRSLGASEFSGMTAQAVTAMYRKRVLCARALGLLDIALFAALAFWSIGAHQLLLYFVSIAGIFAPALVARPFINKLFERTLDIINRDCDTAKFRGFLEQMASRAILGRTKRQAACYLAVCDTFDARWTDALERLGGVSFGKRSPMRFQLINTRLLSYQALEMTDKAVAALEDMRRMHDDMRKGTAIEQLMRRSIGVAELRLRDVESWSEEDAAFLLACGREARNHRERVEFALAIARYLVARGDAEGARTLLDLDLLGPIAPNAELVRAELASRVAQACPQSPSA</sequence>
<keyword evidence="1" id="KW-0812">Transmembrane</keyword>
<gene>
    <name evidence="2" type="ORF">QUW28_09855</name>
</gene>
<dbReference type="Proteomes" id="UP001529421">
    <property type="component" value="Unassembled WGS sequence"/>
</dbReference>
<keyword evidence="3" id="KW-1185">Reference proteome</keyword>
<proteinExistence type="predicted"/>
<dbReference type="EMBL" id="JAUDDZ010000021">
    <property type="protein sequence ID" value="MDM8275790.1"/>
    <property type="molecule type" value="Genomic_DNA"/>
</dbReference>
<keyword evidence="1" id="KW-1133">Transmembrane helix</keyword>
<accession>A0ABT7VBB5</accession>
<evidence type="ECO:0000313" key="3">
    <source>
        <dbReference type="Proteomes" id="UP001529421"/>
    </source>
</evidence>
<name>A0ABT7VBB5_9ACTN</name>
<evidence type="ECO:0000313" key="2">
    <source>
        <dbReference type="EMBL" id="MDM8275790.1"/>
    </source>
</evidence>
<protein>
    <submittedName>
        <fullName evidence="2">Uncharacterized protein</fullName>
    </submittedName>
</protein>
<evidence type="ECO:0000256" key="1">
    <source>
        <dbReference type="SAM" id="Phobius"/>
    </source>
</evidence>
<organism evidence="2 3">
    <name type="scientific">Enorma phocaeensis</name>
    <dbReference type="NCBI Taxonomy" id="1871019"/>
    <lineage>
        <taxon>Bacteria</taxon>
        <taxon>Bacillati</taxon>
        <taxon>Actinomycetota</taxon>
        <taxon>Coriobacteriia</taxon>
        <taxon>Coriobacteriales</taxon>
        <taxon>Coriobacteriaceae</taxon>
        <taxon>Enorma</taxon>
    </lineage>
</organism>
<feature type="transmembrane region" description="Helical" evidence="1">
    <location>
        <begin position="38"/>
        <end position="59"/>
    </location>
</feature>
<dbReference type="RefSeq" id="WP_289546066.1">
    <property type="nucleotide sequence ID" value="NZ_JAUDDZ010000021.1"/>
</dbReference>
<reference evidence="2 3" key="2">
    <citation type="submission" date="2023-06" db="EMBL/GenBank/DDBJ databases">
        <authorList>
            <person name="Zeman M."/>
            <person name="Kubasova T."/>
            <person name="Jahodarova E."/>
            <person name="Nykrynova M."/>
            <person name="Rychlik I."/>
        </authorList>
    </citation>
    <scope>NUCLEOTIDE SEQUENCE [LARGE SCALE GENOMIC DNA]</scope>
    <source>
        <strain evidence="2 3">154_Feed</strain>
    </source>
</reference>